<keyword evidence="6 15" id="KW-0479">Metal-binding</keyword>
<comment type="similarity">
    <text evidence="1">Belongs to the RdRP family.</text>
</comment>
<dbReference type="Pfam" id="PF01400">
    <property type="entry name" value="Astacin"/>
    <property type="match status" value="1"/>
</dbReference>
<dbReference type="EC" id="3.4.24.-" evidence="16"/>
<evidence type="ECO:0000256" key="2">
    <source>
        <dbReference type="ARBA" id="ARBA00022484"/>
    </source>
</evidence>
<dbReference type="PROSITE" id="PS01180">
    <property type="entry name" value="CUB"/>
    <property type="match status" value="1"/>
</dbReference>
<dbReference type="PROSITE" id="PS01186">
    <property type="entry name" value="EGF_2"/>
    <property type="match status" value="1"/>
</dbReference>
<evidence type="ECO:0000313" key="20">
    <source>
        <dbReference type="Proteomes" id="UP000663877"/>
    </source>
</evidence>
<feature type="domain" description="Peptidase M12A" evidence="18">
    <location>
        <begin position="1169"/>
        <end position="1377"/>
    </location>
</feature>
<gene>
    <name evidence="19" type="ORF">BJG266_LOCUS1490</name>
</gene>
<organism evidence="19 20">
    <name type="scientific">Adineta steineri</name>
    <dbReference type="NCBI Taxonomy" id="433720"/>
    <lineage>
        <taxon>Eukaryota</taxon>
        <taxon>Metazoa</taxon>
        <taxon>Spiralia</taxon>
        <taxon>Gnathifera</taxon>
        <taxon>Rotifera</taxon>
        <taxon>Eurotatoria</taxon>
        <taxon>Bdelloidea</taxon>
        <taxon>Adinetida</taxon>
        <taxon>Adinetidae</taxon>
        <taxon>Adineta</taxon>
    </lineage>
</organism>
<keyword evidence="12" id="KW-0943">RNA-mediated gene silencing</keyword>
<dbReference type="EMBL" id="CAJNOI010000003">
    <property type="protein sequence ID" value="CAF0735301.1"/>
    <property type="molecule type" value="Genomic_DNA"/>
</dbReference>
<dbReference type="InterPro" id="IPR006026">
    <property type="entry name" value="Peptidase_Metallo"/>
</dbReference>
<dbReference type="InterPro" id="IPR035914">
    <property type="entry name" value="Sperma_CUB_dom_sf"/>
</dbReference>
<name>A0A813N8C6_9BILA</name>
<dbReference type="InterPro" id="IPR001506">
    <property type="entry name" value="Peptidase_M12A"/>
</dbReference>
<dbReference type="Pfam" id="PF05183">
    <property type="entry name" value="RdRP"/>
    <property type="match status" value="1"/>
</dbReference>
<keyword evidence="2" id="KW-0696">RNA-directed RNA polymerase</keyword>
<feature type="binding site" evidence="15">
    <location>
        <position position="1277"/>
    </location>
    <ligand>
        <name>Zn(2+)</name>
        <dbReference type="ChEBI" id="CHEBI:29105"/>
        <note>catalytic</note>
    </ligand>
</feature>
<evidence type="ECO:0000256" key="9">
    <source>
        <dbReference type="ARBA" id="ARBA00022884"/>
    </source>
</evidence>
<dbReference type="InterPro" id="IPR000859">
    <property type="entry name" value="CUB_dom"/>
</dbReference>
<keyword evidence="7 15" id="KW-0378">Hydrolase</keyword>
<evidence type="ECO:0000256" key="3">
    <source>
        <dbReference type="ARBA" id="ARBA00022670"/>
    </source>
</evidence>
<evidence type="ECO:0000256" key="14">
    <source>
        <dbReference type="PROSITE-ProRule" id="PRU00059"/>
    </source>
</evidence>
<dbReference type="Gene3D" id="3.40.390.10">
    <property type="entry name" value="Collagenase (Catalytic Domain)"/>
    <property type="match status" value="1"/>
</dbReference>
<dbReference type="PANTHER" id="PTHR23079">
    <property type="entry name" value="RNA-DEPENDENT RNA POLYMERASE"/>
    <property type="match status" value="1"/>
</dbReference>
<comment type="caution">
    <text evidence="14">Lacks conserved residue(s) required for the propagation of feature annotation.</text>
</comment>
<keyword evidence="10 15" id="KW-0482">Metalloprotease</keyword>
<dbReference type="SMART" id="SM00235">
    <property type="entry name" value="ZnMc"/>
    <property type="match status" value="1"/>
</dbReference>
<dbReference type="GO" id="GO:0006508">
    <property type="term" value="P:proteolysis"/>
    <property type="evidence" value="ECO:0007669"/>
    <property type="project" value="UniProtKB-KW"/>
</dbReference>
<evidence type="ECO:0000259" key="18">
    <source>
        <dbReference type="PROSITE" id="PS51864"/>
    </source>
</evidence>
<proteinExistence type="inferred from homology"/>
<feature type="binding site" evidence="15">
    <location>
        <position position="1267"/>
    </location>
    <ligand>
        <name>Zn(2+)</name>
        <dbReference type="ChEBI" id="CHEBI:29105"/>
        <note>catalytic</note>
    </ligand>
</feature>
<feature type="binding site" evidence="15">
    <location>
        <position position="1271"/>
    </location>
    <ligand>
        <name>Zn(2+)</name>
        <dbReference type="ChEBI" id="CHEBI:29105"/>
        <note>catalytic</note>
    </ligand>
</feature>
<feature type="domain" description="CUB" evidence="17">
    <location>
        <begin position="1419"/>
        <end position="1542"/>
    </location>
</feature>
<dbReference type="InterPro" id="IPR057596">
    <property type="entry name" value="RDRP_core"/>
</dbReference>
<evidence type="ECO:0000259" key="17">
    <source>
        <dbReference type="PROSITE" id="PS01180"/>
    </source>
</evidence>
<dbReference type="Gene3D" id="2.60.120.290">
    <property type="entry name" value="Spermadhesin, CUB domain"/>
    <property type="match status" value="1"/>
</dbReference>
<protein>
    <recommendedName>
        <fullName evidence="16">Metalloendopeptidase</fullName>
        <ecNumber evidence="16">3.4.24.-</ecNumber>
    </recommendedName>
</protein>
<feature type="active site" evidence="15">
    <location>
        <position position="1268"/>
    </location>
</feature>
<dbReference type="PRINTS" id="PR00480">
    <property type="entry name" value="ASTACIN"/>
</dbReference>
<evidence type="ECO:0000256" key="6">
    <source>
        <dbReference type="ARBA" id="ARBA00022723"/>
    </source>
</evidence>
<comment type="caution">
    <text evidence="19">The sequence shown here is derived from an EMBL/GenBank/DDBJ whole genome shotgun (WGS) entry which is preliminary data.</text>
</comment>
<dbReference type="GO" id="GO:0003723">
    <property type="term" value="F:RNA binding"/>
    <property type="evidence" value="ECO:0007669"/>
    <property type="project" value="UniProtKB-KW"/>
</dbReference>
<evidence type="ECO:0000256" key="15">
    <source>
        <dbReference type="PROSITE-ProRule" id="PRU01211"/>
    </source>
</evidence>
<reference evidence="19" key="1">
    <citation type="submission" date="2021-02" db="EMBL/GenBank/DDBJ databases">
        <authorList>
            <person name="Nowell W R."/>
        </authorList>
    </citation>
    <scope>NUCLEOTIDE SEQUENCE</scope>
</reference>
<keyword evidence="11" id="KW-1015">Disulfide bond</keyword>
<evidence type="ECO:0000256" key="1">
    <source>
        <dbReference type="ARBA" id="ARBA00005762"/>
    </source>
</evidence>
<evidence type="ECO:0000256" key="12">
    <source>
        <dbReference type="ARBA" id="ARBA00023158"/>
    </source>
</evidence>
<accession>A0A813N8C6</accession>
<dbReference type="InterPro" id="IPR000742">
    <property type="entry name" value="EGF"/>
</dbReference>
<dbReference type="InterPro" id="IPR007855">
    <property type="entry name" value="RDRP"/>
</dbReference>
<evidence type="ECO:0000256" key="13">
    <source>
        <dbReference type="ARBA" id="ARBA00048744"/>
    </source>
</evidence>
<evidence type="ECO:0000256" key="8">
    <source>
        <dbReference type="ARBA" id="ARBA00022833"/>
    </source>
</evidence>
<dbReference type="GO" id="GO:0008270">
    <property type="term" value="F:zinc ion binding"/>
    <property type="evidence" value="ECO:0007669"/>
    <property type="project" value="UniProtKB-UniRule"/>
</dbReference>
<keyword evidence="9" id="KW-0694">RNA-binding</keyword>
<sequence length="1708" mass="194158">MTYLTITYNQRDALLLQKNLQVLSVPEWFTEISTKKCLSTIPGLVSRSFQCLIPIPYDVILSTFNNAPLWIKHGMKSVEESSSITNNENGNLIKALFGYLETNVSYSWIKQISNMSHSLEWKTDINRKYVAVTYKNGENTIEVRLNQECLDKYFMISTHNTGNHVIILPLKTAPRCYNIPLSQRQNYQRILDFGEIDGVCLSNSSAICLQFMDKESLIICKNFLQNIMKLDCHFGPINCVDVSSQALNFDNILSDFWSDYAFKMLLTLGYRTKNQITELTLRKIHQLSDLSRDEQYPKHQCYSKLLALYYKVRYNRFCDINEEFDQIQSILPSTMMDKWMYVPRAYLTPYGLIPLPVKPIRGNRVLREQELFGPAENYCRIIIRDVDLGQPQQDIMRISEEWIKNLIIGKNLITIGSRQFSFLLCSNSQLRDKSFWFHAPYFGRTAEDIRKWMGDFSHEKCVGTLISRMGLPFTGTTATIKLLPHQMECIEDKVDNQGRIFTDGVGKISREALRQALIEYESNLIDEDNMPCVVQVRLNGIKGVFVVADDLKDRGVLIQYRPSQHKFNADHNILEIIQYSSSRMVFLNRQIVVLSGNMGVPKHVFLQLQNKARLNISMSLLANKSAQRTLEQNVRSYDWERMRTSGIQLTKEPFARSLLLLLAKERLKKLKDRSHVQIPLSDGRMLLGVVDETDSLGYGEVFIQLRDLNGHRETLHNQQVLVTKNPAHFPGDIRILNAVDRPALHHLYDCIVFPAKGERPHPNEISGSDLDGDEYWTCWNEDLINNATKQYAPAIFNSAEKVKHNGEITISTIADFLYKYLSSDSLGVLSNLHLACCAVYGANHEYSSTLAGVISEVVDFPKTGVLPKAPTNINIKQYPDFMENKYRESFESDSSLGIMYRQVKDIWKMHLEWQNTFEEQNIVINPDFIIEGYEDYIIEAEEDYKYYTSRINTILSIYNLENEYELITGCHSCAEEERQNNDSVETASLEFRQLTREMRNKFGSDKLYYMKKLQKASAWYYVAYKAGTILSFGWIMDQLMSDIMERRQIPREEHQALKSLITMETAVQTNICENDEKLEDCVLIYNAKIIMNILTLAPSRVSDSSLLSSDLPENIVQDTGHCKALQIRRSQLSQIFEPNTLEILYNLSGITYTPTSSDRAEERSQIDARAVTNRWSSPINFYINVDSGLTPVMAANIRTAVSNWQSNTVLTFNEITAITPTLNKTYISFRRDDDYGCSSPVGYDPTDPTSVILVSAYCSGIIVSLMHEIGHTLGFIHTQSRIDRDIYITVVTANILPDYAANFFKWAYGTIRFLDVDTPYDYGSFMHYDGYGFTSNGAATIIPLDTRYDRTIGQREVAAFYDYKQINRLYFNRAACPFMFTSNGCQNNGYLDPKTCSRCVCPDGFSGTNCDQRDSASNCGDVITNPTPYSSAQVIIQNPTPTSTTPVSQYCVYHIKSLSTGKIRVQLNAISTIARAPCSVTSMFEVKYKSDMGLTGARWCGVTVPTVWLNITAENNTMVVIFRSNNYINATTRTAQARFVATIYFDPEPAPGANQSILTTTASTVSTSTTKTTTMSSTISTTIAPQILTVTTSTTTTTTLSTCPSASYRCQLATQPTCGGCLSYQPCTGQATQQCTAYSYQAQLTDCDKVINGIAQCRYQFILSPYITYCQHTIVLCCPNYQLVSYQNQYFCIYNTQAINPTDWSAII</sequence>
<dbReference type="InterPro" id="IPR058752">
    <property type="entry name" value="RDRP_C_head"/>
</dbReference>
<evidence type="ECO:0000256" key="11">
    <source>
        <dbReference type="ARBA" id="ARBA00023157"/>
    </source>
</evidence>
<dbReference type="Pfam" id="PF26253">
    <property type="entry name" value="RdRP_head"/>
    <property type="match status" value="1"/>
</dbReference>
<keyword evidence="4" id="KW-0808">Transferase</keyword>
<dbReference type="GO" id="GO:0031380">
    <property type="term" value="C:nuclear RNA-directed RNA polymerase complex"/>
    <property type="evidence" value="ECO:0007669"/>
    <property type="project" value="TreeGrafter"/>
</dbReference>
<dbReference type="SUPFAM" id="SSF49854">
    <property type="entry name" value="Spermadhesin, CUB domain"/>
    <property type="match status" value="1"/>
</dbReference>
<dbReference type="PROSITE" id="PS51864">
    <property type="entry name" value="ASTACIN"/>
    <property type="match status" value="1"/>
</dbReference>
<dbReference type="SUPFAM" id="SSF55486">
    <property type="entry name" value="Metalloproteases ('zincins'), catalytic domain"/>
    <property type="match status" value="1"/>
</dbReference>
<evidence type="ECO:0000256" key="7">
    <source>
        <dbReference type="ARBA" id="ARBA00022801"/>
    </source>
</evidence>
<evidence type="ECO:0000256" key="4">
    <source>
        <dbReference type="ARBA" id="ARBA00022679"/>
    </source>
</evidence>
<keyword evidence="8 15" id="KW-0862">Zinc</keyword>
<keyword evidence="5" id="KW-0548">Nucleotidyltransferase</keyword>
<evidence type="ECO:0000256" key="5">
    <source>
        <dbReference type="ARBA" id="ARBA00022695"/>
    </source>
</evidence>
<dbReference type="InterPro" id="IPR024079">
    <property type="entry name" value="MetalloPept_cat_dom_sf"/>
</dbReference>
<dbReference type="GO" id="GO:0004222">
    <property type="term" value="F:metalloendopeptidase activity"/>
    <property type="evidence" value="ECO:0007669"/>
    <property type="project" value="UniProtKB-UniRule"/>
</dbReference>
<dbReference type="PROSITE" id="PS00022">
    <property type="entry name" value="EGF_1"/>
    <property type="match status" value="1"/>
</dbReference>
<dbReference type="Proteomes" id="UP000663877">
    <property type="component" value="Unassembled WGS sequence"/>
</dbReference>
<evidence type="ECO:0000256" key="10">
    <source>
        <dbReference type="ARBA" id="ARBA00023049"/>
    </source>
</evidence>
<dbReference type="PANTHER" id="PTHR23079:SF55">
    <property type="entry name" value="RNA-DIRECTED RNA POLYMERASE"/>
    <property type="match status" value="1"/>
</dbReference>
<keyword evidence="3 15" id="KW-0645">Protease</keyword>
<dbReference type="GO" id="GO:0003968">
    <property type="term" value="F:RNA-directed RNA polymerase activity"/>
    <property type="evidence" value="ECO:0007669"/>
    <property type="project" value="UniProtKB-KW"/>
</dbReference>
<comment type="cofactor">
    <cofactor evidence="15 16">
        <name>Zn(2+)</name>
        <dbReference type="ChEBI" id="CHEBI:29105"/>
    </cofactor>
    <text evidence="15 16">Binds 1 zinc ion per subunit.</text>
</comment>
<evidence type="ECO:0000313" key="19">
    <source>
        <dbReference type="EMBL" id="CAF0735301.1"/>
    </source>
</evidence>
<evidence type="ECO:0000256" key="16">
    <source>
        <dbReference type="RuleBase" id="RU361183"/>
    </source>
</evidence>
<dbReference type="GO" id="GO:0030422">
    <property type="term" value="P:siRNA processing"/>
    <property type="evidence" value="ECO:0007669"/>
    <property type="project" value="TreeGrafter"/>
</dbReference>
<comment type="catalytic activity">
    <reaction evidence="13">
        <text>RNA(n) + a ribonucleoside 5'-triphosphate = RNA(n+1) + diphosphate</text>
        <dbReference type="Rhea" id="RHEA:21248"/>
        <dbReference type="Rhea" id="RHEA-COMP:14527"/>
        <dbReference type="Rhea" id="RHEA-COMP:17342"/>
        <dbReference type="ChEBI" id="CHEBI:33019"/>
        <dbReference type="ChEBI" id="CHEBI:61557"/>
        <dbReference type="ChEBI" id="CHEBI:140395"/>
        <dbReference type="EC" id="2.7.7.48"/>
    </reaction>
</comment>